<dbReference type="GeneID" id="55010220"/>
<dbReference type="RefSeq" id="YP_009818872.1">
    <property type="nucleotide sequence ID" value="NC_048144.1"/>
</dbReference>
<name>A0A3Q9RAA3_9CAUD</name>
<dbReference type="Proteomes" id="UP000287712">
    <property type="component" value="Segment"/>
</dbReference>
<dbReference type="KEGG" id="vg:55010220"/>
<evidence type="ECO:0000313" key="2">
    <source>
        <dbReference type="Proteomes" id="UP000287712"/>
    </source>
</evidence>
<reference evidence="1 2" key="1">
    <citation type="submission" date="2018-12" db="EMBL/GenBank/DDBJ databases">
        <authorList>
            <person name="Lauer M.J."/>
            <person name="Adewumi O.M."/>
            <person name="Alachi P."/>
            <person name="Anderson S.J."/>
            <person name="Bakarey A.S."/>
            <person name="Beyer A.R."/>
            <person name="Biederman W.H."/>
            <person name="Bollivar D.W."/>
            <person name="Butela K.A."/>
            <person name="Byrum C.A."/>
            <person name="Caughron J.E."/>
            <person name="Coleman S.T."/>
            <person name="Collins D.P."/>
            <person name="Cresawn S.G."/>
            <person name="Dougan K.E."/>
            <person name="Duffy I."/>
            <person name="Eivazova E.R."/>
            <person name="Engstrom E.M."/>
            <person name="Fallest-Strobl P.C."/>
            <person name="Godde J.S."/>
            <person name="Gogarten J.P."/>
            <person name="Hammer B.W."/>
            <person name="Heller D.M."/>
            <person name="Lee J.S."/>
            <person name="Leonard J.E."/>
            <person name="Long J.A."/>
            <person name="Mastrapaolo M.D."/>
            <person name="Mathur V."/>
            <person name="Mesich B.L."/>
            <person name="Mitchell J.C."/>
            <person name="Moore R."/>
            <person name="Pandey S."/>
            <person name="Pollack M.J."/>
            <person name="Popolizio T.R."/>
            <person name="Porter M.L."/>
            <person name="Reid N.M."/>
            <person name="Salvitti L.R."/>
            <person name="Sayre B.L."/>
            <person name="Schrock T.A."/>
            <person name="Sconiers W.B."/>
            <person name="Sheehy R."/>
            <person name="Shows K.H."/>
            <person name="Sprangers S.A."/>
            <person name="Sprenkle A.B."/>
            <person name="Swerdlow S.J."/>
            <person name="Theoret J.R."/>
            <person name="Thompson K.M."/>
            <person name="Tibbetts T.J."/>
            <person name="Tigges M."/>
            <person name="Van A.R."/>
            <person name="Washington J.M."/>
            <person name="Windsor E.J."/>
            <person name="Wingfield D.L."/>
            <person name="Yoon E.J."/>
            <person name="Garlena R.A."/>
            <person name="Russell D.A."/>
            <person name="Pope W.H."/>
            <person name="Jacobs-Sera D."/>
            <person name="Hatfull G.F."/>
        </authorList>
    </citation>
    <scope>NUCLEOTIDE SEQUENCE [LARGE SCALE GENOMIC DNA]</scope>
</reference>
<protein>
    <submittedName>
        <fullName evidence="1">Uncharacterized protein</fullName>
    </submittedName>
</protein>
<dbReference type="EMBL" id="MK308637">
    <property type="protein sequence ID" value="AZV01747.1"/>
    <property type="molecule type" value="Genomic_DNA"/>
</dbReference>
<sequence>MFGEYEPLHLPTVQKLHTHTFQITEEQLEAQVGHTSPAVLELIWKLGAEDDRMRRILPDPPKGFYWEQDWERCVDYSANAVLFRITYRLREIN</sequence>
<evidence type="ECO:0000313" key="1">
    <source>
        <dbReference type="EMBL" id="AZV01747.1"/>
    </source>
</evidence>
<proteinExistence type="predicted"/>
<keyword evidence="2" id="KW-1185">Reference proteome</keyword>
<accession>A0A3Q9RAA3</accession>
<gene>
    <name evidence="1" type="primary">41</name>
    <name evidence="1" type="ORF">SEA_SCHUBERT_41</name>
</gene>
<organism evidence="1 2">
    <name type="scientific">Microbacterium phage Schubert</name>
    <dbReference type="NCBI Taxonomy" id="2500787"/>
    <lineage>
        <taxon>Viruses</taxon>
        <taxon>Duplodnaviria</taxon>
        <taxon>Heunggongvirae</taxon>
        <taxon>Uroviricota</taxon>
        <taxon>Caudoviricetes</taxon>
        <taxon>Schubertvirus</taxon>
        <taxon>Schubertvirus schubert</taxon>
    </lineage>
</organism>